<keyword evidence="9" id="KW-1185">Reference proteome</keyword>
<dbReference type="RefSeq" id="WP_014215938.1">
    <property type="nucleotide sequence ID" value="NC_016605.1"/>
</dbReference>
<dbReference type="PATRIC" id="fig|701521.8.peg.1426"/>
<dbReference type="PANTHER" id="PTHR30429:SF1">
    <property type="entry name" value="D-METHIONINE-BINDING LIPOPROTEIN METQ-RELATED"/>
    <property type="match status" value="1"/>
</dbReference>
<dbReference type="STRING" id="701521.PECL_1524"/>
<name>G8PAF5_PEDCP</name>
<dbReference type="AlphaFoldDB" id="G8PAF5"/>
<keyword evidence="7" id="KW-0812">Transmembrane</keyword>
<dbReference type="eggNOG" id="COG1464">
    <property type="taxonomic scope" value="Bacteria"/>
</dbReference>
<accession>G8PAF5</accession>
<dbReference type="GO" id="GO:0016020">
    <property type="term" value="C:membrane"/>
    <property type="evidence" value="ECO:0007669"/>
    <property type="project" value="UniProtKB-SubCell"/>
</dbReference>
<dbReference type="InterPro" id="IPR004872">
    <property type="entry name" value="Lipoprotein_NlpA"/>
</dbReference>
<dbReference type="Gene3D" id="3.40.190.10">
    <property type="entry name" value="Periplasmic binding protein-like II"/>
    <property type="match status" value="2"/>
</dbReference>
<evidence type="ECO:0000256" key="6">
    <source>
        <dbReference type="PIRNR" id="PIRNR002854"/>
    </source>
</evidence>
<evidence type="ECO:0000256" key="5">
    <source>
        <dbReference type="ARBA" id="ARBA00023288"/>
    </source>
</evidence>
<keyword evidence="2" id="KW-0732">Signal</keyword>
<gene>
    <name evidence="8" type="ordered locus">PECL_1524</name>
</gene>
<evidence type="ECO:0000313" key="8">
    <source>
        <dbReference type="EMBL" id="AEV95744.1"/>
    </source>
</evidence>
<keyword evidence="7" id="KW-1133">Transmembrane helix</keyword>
<dbReference type="KEGG" id="pce:PECL_1524"/>
<keyword evidence="3 7" id="KW-0472">Membrane</keyword>
<feature type="transmembrane region" description="Helical" evidence="7">
    <location>
        <begin position="7"/>
        <end position="28"/>
    </location>
</feature>
<comment type="similarity">
    <text evidence="6">Belongs to the nlpA lipoprotein family.</text>
</comment>
<evidence type="ECO:0000256" key="3">
    <source>
        <dbReference type="ARBA" id="ARBA00023136"/>
    </source>
</evidence>
<reference evidence="8 9" key="1">
    <citation type="journal article" date="2012" name="J. Bacteriol.">
        <title>Complete Genome Sequence of the Beer Spoilage Organism Pediococcus claussenii ATCC BAA-344T.</title>
        <authorList>
            <person name="Pittet V."/>
            <person name="Abegunde T."/>
            <person name="Marfleet T."/>
            <person name="Haakensen M."/>
            <person name="Morrow K."/>
            <person name="Jayaprakash T."/>
            <person name="Schroeder K."/>
            <person name="Trost B."/>
            <person name="Byrns S."/>
            <person name="Bergsveinson J."/>
            <person name="Kusalik A."/>
            <person name="Ziola B."/>
        </authorList>
    </citation>
    <scope>NUCLEOTIDE SEQUENCE [LARGE SCALE GENOMIC DNA]</scope>
    <source>
        <strain evidence="8 9">ATCC BAA-344</strain>
    </source>
</reference>
<dbReference type="EMBL" id="CP003137">
    <property type="protein sequence ID" value="AEV95744.1"/>
    <property type="molecule type" value="Genomic_DNA"/>
</dbReference>
<proteinExistence type="inferred from homology"/>
<dbReference type="PIRSF" id="PIRSF002854">
    <property type="entry name" value="MetQ"/>
    <property type="match status" value="1"/>
</dbReference>
<sequence>MRKTVRSISWILGVLIVCSLIILGIHVATSGLRSNASQQKTITVASVGSDYDIWQHIAKSNDAKELGLKINVQQITDGVQMNKATSAGDVDVNAFQSWTYLVAYNKQNPQGKLAALGTTYLEPLGIYSKKYSSVDDIPNGATIAIANDPADESRDLLLLQKAGLIKLKAGFGALSGTSDIKDNPKHLNFKTIDDHTGPRVLHQVDAVLISNTIALEGGLHVLTDSIYHEQVNQSTKNNINVLATAEKNKNNKNFKKLVELYHKKDIQKYIKKKYFGTKIEVRKPLSYLEK</sequence>
<evidence type="ECO:0000313" key="9">
    <source>
        <dbReference type="Proteomes" id="UP000005444"/>
    </source>
</evidence>
<keyword evidence="4" id="KW-0564">Palmitate</keyword>
<dbReference type="PANTHER" id="PTHR30429">
    <property type="entry name" value="D-METHIONINE-BINDING LIPOPROTEIN METQ"/>
    <property type="match status" value="1"/>
</dbReference>
<evidence type="ECO:0000256" key="1">
    <source>
        <dbReference type="ARBA" id="ARBA00004635"/>
    </source>
</evidence>
<dbReference type="Pfam" id="PF03180">
    <property type="entry name" value="Lipoprotein_9"/>
    <property type="match status" value="1"/>
</dbReference>
<dbReference type="Proteomes" id="UP000005444">
    <property type="component" value="Chromosome"/>
</dbReference>
<keyword evidence="5 6" id="KW-0449">Lipoprotein</keyword>
<evidence type="ECO:0000256" key="7">
    <source>
        <dbReference type="SAM" id="Phobius"/>
    </source>
</evidence>
<organism evidence="8 9">
    <name type="scientific">Pediococcus claussenii (strain ATCC BAA-344 / DSM 14800 / JCM 18046 / KCTC 3811 / LMG 21948 / P06)</name>
    <dbReference type="NCBI Taxonomy" id="701521"/>
    <lineage>
        <taxon>Bacteria</taxon>
        <taxon>Bacillati</taxon>
        <taxon>Bacillota</taxon>
        <taxon>Bacilli</taxon>
        <taxon>Lactobacillales</taxon>
        <taxon>Lactobacillaceae</taxon>
        <taxon>Pediococcus</taxon>
    </lineage>
</organism>
<evidence type="ECO:0000256" key="4">
    <source>
        <dbReference type="ARBA" id="ARBA00023139"/>
    </source>
</evidence>
<dbReference type="HOGENOM" id="CLU_067080_1_2_9"/>
<comment type="subcellular location">
    <subcellularLocation>
        <location evidence="1">Membrane</location>
        <topology evidence="1">Lipid-anchor</topology>
    </subcellularLocation>
</comment>
<evidence type="ECO:0000256" key="2">
    <source>
        <dbReference type="ARBA" id="ARBA00022729"/>
    </source>
</evidence>
<dbReference type="SUPFAM" id="SSF53850">
    <property type="entry name" value="Periplasmic binding protein-like II"/>
    <property type="match status" value="1"/>
</dbReference>
<protein>
    <recommendedName>
        <fullName evidence="6">Lipoprotein</fullName>
    </recommendedName>
</protein>